<dbReference type="Proteomes" id="UP000198217">
    <property type="component" value="Chromosome I"/>
</dbReference>
<gene>
    <name evidence="1" type="ORF">GA0070609_5268</name>
</gene>
<evidence type="ECO:0000313" key="2">
    <source>
        <dbReference type="Proteomes" id="UP000198217"/>
    </source>
</evidence>
<reference evidence="1 2" key="1">
    <citation type="submission" date="2016-06" db="EMBL/GenBank/DDBJ databases">
        <authorList>
            <person name="Kjaerup R.B."/>
            <person name="Dalgaard T.S."/>
            <person name="Juul-Madsen H.R."/>
        </authorList>
    </citation>
    <scope>NUCLEOTIDE SEQUENCE [LARGE SCALE GENOMIC DNA]</scope>
    <source>
        <strain evidence="1 2">DSM 43904</strain>
    </source>
</reference>
<protein>
    <submittedName>
        <fullName evidence="1">Uncharacterized protein</fullName>
    </submittedName>
</protein>
<sequence length="33" mass="3501">MARGALYDGRICWPGVFAGIADGYALLATDEAR</sequence>
<dbReference type="AlphaFoldDB" id="A0A1C5K1I6"/>
<proteinExistence type="predicted"/>
<evidence type="ECO:0000313" key="1">
    <source>
        <dbReference type="EMBL" id="SCG76617.1"/>
    </source>
</evidence>
<accession>A0A1C5K1I6</accession>
<organism evidence="1 2">
    <name type="scientific">Micromonospora echinaurantiaca</name>
    <dbReference type="NCBI Taxonomy" id="47857"/>
    <lineage>
        <taxon>Bacteria</taxon>
        <taxon>Bacillati</taxon>
        <taxon>Actinomycetota</taxon>
        <taxon>Actinomycetes</taxon>
        <taxon>Micromonosporales</taxon>
        <taxon>Micromonosporaceae</taxon>
        <taxon>Micromonospora</taxon>
    </lineage>
</organism>
<keyword evidence="2" id="KW-1185">Reference proteome</keyword>
<name>A0A1C5K1I6_9ACTN</name>
<dbReference type="EMBL" id="LT607750">
    <property type="protein sequence ID" value="SCG76617.1"/>
    <property type="molecule type" value="Genomic_DNA"/>
</dbReference>